<feature type="domain" description="Multidrug resistance protein MdtA-like barrel-sandwich hybrid" evidence="5">
    <location>
        <begin position="70"/>
        <end position="210"/>
    </location>
</feature>
<dbReference type="InterPro" id="IPR006143">
    <property type="entry name" value="RND_pump_MFP"/>
</dbReference>
<evidence type="ECO:0000259" key="5">
    <source>
        <dbReference type="Pfam" id="PF25917"/>
    </source>
</evidence>
<feature type="coiled-coil region" evidence="3">
    <location>
        <begin position="148"/>
        <end position="175"/>
    </location>
</feature>
<dbReference type="Pfam" id="PF25917">
    <property type="entry name" value="BSH_RND"/>
    <property type="match status" value="1"/>
</dbReference>
<reference evidence="9" key="1">
    <citation type="journal article" date="2019" name="Int. J. Syst. Evol. Microbiol.">
        <title>The Global Catalogue of Microorganisms (GCM) 10K type strain sequencing project: providing services to taxonomists for standard genome sequencing and annotation.</title>
        <authorList>
            <consortium name="The Broad Institute Genomics Platform"/>
            <consortium name="The Broad Institute Genome Sequencing Center for Infectious Disease"/>
            <person name="Wu L."/>
            <person name="Ma J."/>
        </authorList>
    </citation>
    <scope>NUCLEOTIDE SEQUENCE [LARGE SCALE GENOMIC DNA]</scope>
    <source>
        <strain evidence="9">JCM 18283</strain>
    </source>
</reference>
<feature type="domain" description="Multidrug resistance protein MdtA-like alpha-helical hairpin" evidence="4">
    <location>
        <begin position="109"/>
        <end position="179"/>
    </location>
</feature>
<protein>
    <submittedName>
        <fullName evidence="8">Efflux RND transporter periplasmic adaptor subunit</fullName>
    </submittedName>
</protein>
<dbReference type="Pfam" id="PF25967">
    <property type="entry name" value="RND-MFP_C"/>
    <property type="match status" value="1"/>
</dbReference>
<feature type="domain" description="Multidrug resistance protein MdtA-like C-terminal permuted SH3" evidence="7">
    <location>
        <begin position="309"/>
        <end position="370"/>
    </location>
</feature>
<dbReference type="EMBL" id="BAABJI010000002">
    <property type="protein sequence ID" value="GAA4917667.1"/>
    <property type="molecule type" value="Genomic_DNA"/>
</dbReference>
<dbReference type="InterPro" id="IPR058625">
    <property type="entry name" value="MdtA-like_BSH"/>
</dbReference>
<dbReference type="Gene3D" id="1.10.287.470">
    <property type="entry name" value="Helix hairpin bin"/>
    <property type="match status" value="1"/>
</dbReference>
<comment type="caution">
    <text evidence="8">The sequence shown here is derived from an EMBL/GenBank/DDBJ whole genome shotgun (WGS) entry which is preliminary data.</text>
</comment>
<evidence type="ECO:0000256" key="2">
    <source>
        <dbReference type="ARBA" id="ARBA00009477"/>
    </source>
</evidence>
<dbReference type="InterPro" id="IPR058627">
    <property type="entry name" value="MdtA-like_C"/>
</dbReference>
<dbReference type="Gene3D" id="2.40.420.20">
    <property type="match status" value="1"/>
</dbReference>
<comment type="similarity">
    <text evidence="2">Belongs to the membrane fusion protein (MFP) (TC 8.A.1) family.</text>
</comment>
<dbReference type="NCBIfam" id="TIGR01730">
    <property type="entry name" value="RND_mfp"/>
    <property type="match status" value="1"/>
</dbReference>
<keyword evidence="3" id="KW-0175">Coiled coil</keyword>
<dbReference type="Proteomes" id="UP001501436">
    <property type="component" value="Unassembled WGS sequence"/>
</dbReference>
<proteinExistence type="inferred from homology"/>
<evidence type="ECO:0000259" key="7">
    <source>
        <dbReference type="Pfam" id="PF25967"/>
    </source>
</evidence>
<evidence type="ECO:0000313" key="8">
    <source>
        <dbReference type="EMBL" id="GAA4917667.1"/>
    </source>
</evidence>
<evidence type="ECO:0000259" key="4">
    <source>
        <dbReference type="Pfam" id="PF25876"/>
    </source>
</evidence>
<dbReference type="PANTHER" id="PTHR30158">
    <property type="entry name" value="ACRA/E-RELATED COMPONENT OF DRUG EFFLUX TRANSPORTER"/>
    <property type="match status" value="1"/>
</dbReference>
<dbReference type="InterPro" id="IPR058624">
    <property type="entry name" value="MdtA-like_HH"/>
</dbReference>
<evidence type="ECO:0000313" key="9">
    <source>
        <dbReference type="Proteomes" id="UP001501436"/>
    </source>
</evidence>
<gene>
    <name evidence="8" type="ORF">GCM10023313_21630</name>
</gene>
<dbReference type="RefSeq" id="WP_345331212.1">
    <property type="nucleotide sequence ID" value="NZ_BAABJI010000002.1"/>
</dbReference>
<name>A0ABP9FV60_9SPHI</name>
<dbReference type="Pfam" id="PF25944">
    <property type="entry name" value="Beta-barrel_RND"/>
    <property type="match status" value="1"/>
</dbReference>
<organism evidence="8 9">
    <name type="scientific">Mucilaginibacter defluvii</name>
    <dbReference type="NCBI Taxonomy" id="1196019"/>
    <lineage>
        <taxon>Bacteria</taxon>
        <taxon>Pseudomonadati</taxon>
        <taxon>Bacteroidota</taxon>
        <taxon>Sphingobacteriia</taxon>
        <taxon>Sphingobacteriales</taxon>
        <taxon>Sphingobacteriaceae</taxon>
        <taxon>Mucilaginibacter</taxon>
    </lineage>
</organism>
<dbReference type="Pfam" id="PF25876">
    <property type="entry name" value="HH_MFP_RND"/>
    <property type="match status" value="1"/>
</dbReference>
<dbReference type="Gene3D" id="2.40.30.170">
    <property type="match status" value="1"/>
</dbReference>
<dbReference type="SUPFAM" id="SSF111369">
    <property type="entry name" value="HlyD-like secretion proteins"/>
    <property type="match status" value="1"/>
</dbReference>
<keyword evidence="9" id="KW-1185">Reference proteome</keyword>
<evidence type="ECO:0000256" key="3">
    <source>
        <dbReference type="SAM" id="Coils"/>
    </source>
</evidence>
<comment type="subcellular location">
    <subcellularLocation>
        <location evidence="1">Cell envelope</location>
    </subcellularLocation>
</comment>
<sequence length="393" mass="42348">MKTLSNSILSIRQNVPLFVSIAALVLYSSCSSSTPGAGAPPPQELPVIAVESKPVTTYSEYTASLEGNRDIEIRPQVDGYLEAIYVDEGAQVHKGQTLFKIDARPFREQLNTAKAMLLSAQASLETASINVSKLTPLVENNVVSDVQLRSAKAAYNAAKANVAQAQAQVESAKINLNYTNVTAPADGYVGSIPFKTGSLVGKVQTEPLTVLSENKAVHAYFTMSEVDFINFKEHYAGNTIEDKIKHLPEVELLLADNNIYPQKGKVELAKGQFDKTNGTISFRATFANNNGLLRSGNTGKIRIPSVTSNSLLVPQEATFELQDKVFVYALTDSNKVVGTPLTVTGTSGHFYLVSKGLKAGDKIVYKGIDRLRDGVQIKPQVLPADSVLKTAAL</sequence>
<dbReference type="Gene3D" id="2.40.50.100">
    <property type="match status" value="1"/>
</dbReference>
<dbReference type="InterPro" id="IPR058626">
    <property type="entry name" value="MdtA-like_b-barrel"/>
</dbReference>
<accession>A0ABP9FV60</accession>
<dbReference type="PANTHER" id="PTHR30158:SF23">
    <property type="entry name" value="MULTIDRUG RESISTANCE PROTEIN MEXA"/>
    <property type="match status" value="1"/>
</dbReference>
<evidence type="ECO:0000259" key="6">
    <source>
        <dbReference type="Pfam" id="PF25944"/>
    </source>
</evidence>
<feature type="domain" description="Multidrug resistance protein MdtA-like beta-barrel" evidence="6">
    <location>
        <begin position="220"/>
        <end position="303"/>
    </location>
</feature>
<evidence type="ECO:0000256" key="1">
    <source>
        <dbReference type="ARBA" id="ARBA00004196"/>
    </source>
</evidence>